<dbReference type="EMBL" id="JBBEUB010000006">
    <property type="protein sequence ID" value="MEJ2904281.1"/>
    <property type="molecule type" value="Genomic_DNA"/>
</dbReference>
<evidence type="ECO:0000313" key="2">
    <source>
        <dbReference type="Proteomes" id="UP001378956"/>
    </source>
</evidence>
<accession>A0ABU8NQ59</accession>
<name>A0ABU8NQ59_9SPHI</name>
<dbReference type="RefSeq" id="WP_288882138.1">
    <property type="nucleotide sequence ID" value="NZ_CBFGNQ010000014.1"/>
</dbReference>
<reference evidence="1 2" key="1">
    <citation type="submission" date="2024-03" db="EMBL/GenBank/DDBJ databases">
        <title>Sequence of Lycoming College Course Isolates.</title>
        <authorList>
            <person name="Plotts O."/>
            <person name="Newman J."/>
        </authorList>
    </citation>
    <scope>NUCLEOTIDE SEQUENCE [LARGE SCALE GENOMIC DNA]</scope>
    <source>
        <strain evidence="1 2">CJB-3</strain>
    </source>
</reference>
<evidence type="ECO:0000313" key="1">
    <source>
        <dbReference type="EMBL" id="MEJ2904281.1"/>
    </source>
</evidence>
<dbReference type="Proteomes" id="UP001378956">
    <property type="component" value="Unassembled WGS sequence"/>
</dbReference>
<evidence type="ECO:0008006" key="3">
    <source>
        <dbReference type="Google" id="ProtNLM"/>
    </source>
</evidence>
<proteinExistence type="predicted"/>
<organism evidence="1 2">
    <name type="scientific">Pedobacter panaciterrae</name>
    <dbReference type="NCBI Taxonomy" id="363849"/>
    <lineage>
        <taxon>Bacteria</taxon>
        <taxon>Pseudomonadati</taxon>
        <taxon>Bacteroidota</taxon>
        <taxon>Sphingobacteriia</taxon>
        <taxon>Sphingobacteriales</taxon>
        <taxon>Sphingobacteriaceae</taxon>
        <taxon>Pedobacter</taxon>
    </lineage>
</organism>
<protein>
    <recommendedName>
        <fullName evidence="3">DUF4123 domain-containing protein</fullName>
    </recommendedName>
</protein>
<sequence length="152" mass="17887">MIELDYFPDGVNDVVYQVLQFRTGEAWRVVCAGEMICSMEKLDGLWYVKGKTILPPTLVESMGRLIDMQHFNFLAAELKQHWGAYVQEAIAQGENQYLVICKEGIEFERFERLFRAYIINLVRDPWEIRFRVYNARMSEDFEVFIKGPVLAY</sequence>
<comment type="caution">
    <text evidence="1">The sequence shown here is derived from an EMBL/GenBank/DDBJ whole genome shotgun (WGS) entry which is preliminary data.</text>
</comment>
<gene>
    <name evidence="1" type="ORF">WAE58_17710</name>
</gene>
<keyword evidence="2" id="KW-1185">Reference proteome</keyword>